<evidence type="ECO:0000313" key="3">
    <source>
        <dbReference type="Proteomes" id="UP001341281"/>
    </source>
</evidence>
<feature type="region of interest" description="Disordered" evidence="1">
    <location>
        <begin position="148"/>
        <end position="190"/>
    </location>
</feature>
<dbReference type="EMBL" id="CP144747">
    <property type="protein sequence ID" value="WVZ65246.1"/>
    <property type="molecule type" value="Genomic_DNA"/>
</dbReference>
<accession>A0AAQ3WKX3</accession>
<sequence>MEISFEPWEGVQRLSGTARTWRTASHRASRACYRRCRNSRGRRRHTSRCPLTSTFTSYLRLRRRCRGLAQGLPPIRCGHLLGRRHRREGSVGPAPWVDSGMRSRMRSGWAVLRARSGDTEASITDTEKTSCCSRGEWRRWSVGEDRRGERLRRAGASGAPLHGAEAREGSGSGRPGPAEPRSTARRRAVEGTPLLRFRLHRAALAPWFFAR</sequence>
<reference evidence="2 3" key="1">
    <citation type="submission" date="2024-02" db="EMBL/GenBank/DDBJ databases">
        <title>High-quality chromosome-scale genome assembly of Pensacola bahiagrass (Paspalum notatum Flugge var. saurae).</title>
        <authorList>
            <person name="Vega J.M."/>
            <person name="Podio M."/>
            <person name="Orjuela J."/>
            <person name="Siena L.A."/>
            <person name="Pessino S.C."/>
            <person name="Combes M.C."/>
            <person name="Mariac C."/>
            <person name="Albertini E."/>
            <person name="Pupilli F."/>
            <person name="Ortiz J.P.A."/>
            <person name="Leblanc O."/>
        </authorList>
    </citation>
    <scope>NUCLEOTIDE SEQUENCE [LARGE SCALE GENOMIC DNA]</scope>
    <source>
        <strain evidence="2">R1</strain>
        <tissue evidence="2">Leaf</tissue>
    </source>
</reference>
<evidence type="ECO:0000313" key="2">
    <source>
        <dbReference type="EMBL" id="WVZ65246.1"/>
    </source>
</evidence>
<dbReference type="AlphaFoldDB" id="A0AAQ3WKX3"/>
<name>A0AAQ3WKX3_PASNO</name>
<organism evidence="2 3">
    <name type="scientific">Paspalum notatum var. saurae</name>
    <dbReference type="NCBI Taxonomy" id="547442"/>
    <lineage>
        <taxon>Eukaryota</taxon>
        <taxon>Viridiplantae</taxon>
        <taxon>Streptophyta</taxon>
        <taxon>Embryophyta</taxon>
        <taxon>Tracheophyta</taxon>
        <taxon>Spermatophyta</taxon>
        <taxon>Magnoliopsida</taxon>
        <taxon>Liliopsida</taxon>
        <taxon>Poales</taxon>
        <taxon>Poaceae</taxon>
        <taxon>PACMAD clade</taxon>
        <taxon>Panicoideae</taxon>
        <taxon>Andropogonodae</taxon>
        <taxon>Paspaleae</taxon>
        <taxon>Paspalinae</taxon>
        <taxon>Paspalum</taxon>
    </lineage>
</organism>
<gene>
    <name evidence="2" type="ORF">U9M48_014643</name>
</gene>
<keyword evidence="3" id="KW-1185">Reference proteome</keyword>
<protein>
    <submittedName>
        <fullName evidence="2">Uncharacterized protein</fullName>
    </submittedName>
</protein>
<dbReference type="Proteomes" id="UP001341281">
    <property type="component" value="Chromosome 03"/>
</dbReference>
<evidence type="ECO:0000256" key="1">
    <source>
        <dbReference type="SAM" id="MobiDB-lite"/>
    </source>
</evidence>
<proteinExistence type="predicted"/>